<dbReference type="InterPro" id="IPR050519">
    <property type="entry name" value="Glycosyltransf_28_UgtP"/>
</dbReference>
<dbReference type="GO" id="GO:0016758">
    <property type="term" value="F:hexosyltransferase activity"/>
    <property type="evidence" value="ECO:0007669"/>
    <property type="project" value="InterPro"/>
</dbReference>
<dbReference type="InterPro" id="IPR007235">
    <property type="entry name" value="Glyco_trans_28_C"/>
</dbReference>
<evidence type="ECO:0000256" key="3">
    <source>
        <dbReference type="ARBA" id="ARBA00022676"/>
    </source>
</evidence>
<accession>A0A178MFW5</accession>
<comment type="subcellular location">
    <subcellularLocation>
        <location evidence="1">Membrane</location>
    </subcellularLocation>
</comment>
<reference evidence="7 8" key="1">
    <citation type="submission" date="2016-04" db="EMBL/GenBank/DDBJ databases">
        <title>Chloroflexus islandicus sp. nov., a thermophilic filamentous anoxygenic phototrophic bacterium from geyser Strokkur (Iceland).</title>
        <authorList>
            <person name="Gaisin V.A."/>
            <person name="Kalashnikov A.M."/>
            <person name="Sukhacheva M.V."/>
            <person name="Grouzdev D.S."/>
            <person name="Ivanov T.M."/>
            <person name="Kuznetsov B."/>
            <person name="Gorlenko V.M."/>
        </authorList>
    </citation>
    <scope>NUCLEOTIDE SEQUENCE [LARGE SCALE GENOMIC DNA]</scope>
    <source>
        <strain evidence="8">isl-2</strain>
    </source>
</reference>
<evidence type="ECO:0000256" key="2">
    <source>
        <dbReference type="ARBA" id="ARBA00006962"/>
    </source>
</evidence>
<comment type="caution">
    <text evidence="7">The sequence shown here is derived from an EMBL/GenBank/DDBJ whole genome shotgun (WGS) entry which is preliminary data.</text>
</comment>
<sequence length="390" mass="43209">MIETATNRQPIDVLFAISDTGGGHRSAAVAISAALEQLSGGSITWAIEDLLQATNVPGVRSAPGLYDQLSTRWLKLYNFSFQLTNSRSTVGFLSRVVYLIARQNLERLLAERRPRLVVVTHPLVHRLVCAARRRRHNAFRVVTVVTDLVTLHAAWSYPGVDLALTPTDEAYRLMHKRGMKPSQLQRCGFPVHPKFAAENRDALAVRRALGFDPDRFTVLLTAGGVGSGRLGELVQTLEQQMPDKQLLVVTGKNRALYEELRRGPRLPHTHLFGFVNNMEELMAASDVVVTKAGPGTLMEALVMRKPVIVTEAVGIQEHGNIDFVLNYELGFFCPTNERIVAAISNLEDPALYTATVERLKHAVPRDGAMQIARVIHQQLSLQPKTPTRHG</sequence>
<keyword evidence="3" id="KW-0328">Glycosyltransferase</keyword>
<evidence type="ECO:0000256" key="4">
    <source>
        <dbReference type="ARBA" id="ARBA00022679"/>
    </source>
</evidence>
<keyword evidence="4" id="KW-0808">Transferase</keyword>
<proteinExistence type="inferred from homology"/>
<dbReference type="Proteomes" id="UP000078287">
    <property type="component" value="Unassembled WGS sequence"/>
</dbReference>
<evidence type="ECO:0000259" key="5">
    <source>
        <dbReference type="Pfam" id="PF04101"/>
    </source>
</evidence>
<name>A0A178MFW5_9CHLR</name>
<dbReference type="RefSeq" id="WP_066784940.1">
    <property type="nucleotide sequence ID" value="NZ_LWQS01000040.1"/>
</dbReference>
<dbReference type="CDD" id="cd17507">
    <property type="entry name" value="GT28_Beta-DGS-like"/>
    <property type="match status" value="1"/>
</dbReference>
<comment type="similarity">
    <text evidence="2">Belongs to the glycosyltransferase 28 family.</text>
</comment>
<evidence type="ECO:0000313" key="7">
    <source>
        <dbReference type="EMBL" id="OAN46985.1"/>
    </source>
</evidence>
<dbReference type="GO" id="GO:0016020">
    <property type="term" value="C:membrane"/>
    <property type="evidence" value="ECO:0007669"/>
    <property type="project" value="UniProtKB-SubCell"/>
</dbReference>
<dbReference type="GO" id="GO:0009247">
    <property type="term" value="P:glycolipid biosynthetic process"/>
    <property type="evidence" value="ECO:0007669"/>
    <property type="project" value="InterPro"/>
</dbReference>
<dbReference type="Gene3D" id="3.40.50.2000">
    <property type="entry name" value="Glycogen Phosphorylase B"/>
    <property type="match status" value="1"/>
</dbReference>
<dbReference type="EMBL" id="LWQS01000040">
    <property type="protein sequence ID" value="OAN46985.1"/>
    <property type="molecule type" value="Genomic_DNA"/>
</dbReference>
<dbReference type="PANTHER" id="PTHR43025:SF3">
    <property type="entry name" value="MONOGALACTOSYLDIACYLGLYCEROL SYNTHASE 1, CHLOROPLASTIC"/>
    <property type="match status" value="1"/>
</dbReference>
<dbReference type="InterPro" id="IPR009695">
    <property type="entry name" value="Diacylglyc_glucosyltr_N"/>
</dbReference>
<evidence type="ECO:0000313" key="8">
    <source>
        <dbReference type="Proteomes" id="UP000078287"/>
    </source>
</evidence>
<dbReference type="Pfam" id="PF04101">
    <property type="entry name" value="Glyco_tran_28_C"/>
    <property type="match status" value="1"/>
</dbReference>
<dbReference type="PANTHER" id="PTHR43025">
    <property type="entry name" value="MONOGALACTOSYLDIACYLGLYCEROL SYNTHASE"/>
    <property type="match status" value="1"/>
</dbReference>
<evidence type="ECO:0000259" key="6">
    <source>
        <dbReference type="Pfam" id="PF06925"/>
    </source>
</evidence>
<dbReference type="STRING" id="1707952.A6A03_11025"/>
<evidence type="ECO:0000256" key="1">
    <source>
        <dbReference type="ARBA" id="ARBA00004370"/>
    </source>
</evidence>
<dbReference type="Pfam" id="PF06925">
    <property type="entry name" value="MGDG_synth"/>
    <property type="match status" value="1"/>
</dbReference>
<feature type="domain" description="Diacylglycerol glucosyltransferase N-terminal" evidence="6">
    <location>
        <begin position="24"/>
        <end position="191"/>
    </location>
</feature>
<feature type="domain" description="Glycosyl transferase family 28 C-terminal" evidence="5">
    <location>
        <begin position="217"/>
        <end position="309"/>
    </location>
</feature>
<protein>
    <submittedName>
        <fullName evidence="7">Galactosyldiacylglycerol synthase</fullName>
    </submittedName>
</protein>
<keyword evidence="8" id="KW-1185">Reference proteome</keyword>
<gene>
    <name evidence="7" type="ORF">A6A03_11025</name>
</gene>
<organism evidence="7 8">
    <name type="scientific">Chloroflexus islandicus</name>
    <dbReference type="NCBI Taxonomy" id="1707952"/>
    <lineage>
        <taxon>Bacteria</taxon>
        <taxon>Bacillati</taxon>
        <taxon>Chloroflexota</taxon>
        <taxon>Chloroflexia</taxon>
        <taxon>Chloroflexales</taxon>
        <taxon>Chloroflexineae</taxon>
        <taxon>Chloroflexaceae</taxon>
        <taxon>Chloroflexus</taxon>
    </lineage>
</organism>
<dbReference type="SUPFAM" id="SSF53756">
    <property type="entry name" value="UDP-Glycosyltransferase/glycogen phosphorylase"/>
    <property type="match status" value="1"/>
</dbReference>
<dbReference type="AlphaFoldDB" id="A0A178MFW5"/>